<dbReference type="AlphaFoldDB" id="A0A6A5UYL9"/>
<dbReference type="EMBL" id="ML976706">
    <property type="protein sequence ID" value="KAF1969738.1"/>
    <property type="molecule type" value="Genomic_DNA"/>
</dbReference>
<feature type="compositionally biased region" description="Basic and acidic residues" evidence="1">
    <location>
        <begin position="86"/>
        <end position="96"/>
    </location>
</feature>
<dbReference type="Proteomes" id="UP000800036">
    <property type="component" value="Unassembled WGS sequence"/>
</dbReference>
<keyword evidence="2" id="KW-0472">Membrane</keyword>
<feature type="transmembrane region" description="Helical" evidence="2">
    <location>
        <begin position="39"/>
        <end position="60"/>
    </location>
</feature>
<gene>
    <name evidence="3" type="ORF">BU23DRAFT_571271</name>
</gene>
<reference evidence="3" key="1">
    <citation type="journal article" date="2020" name="Stud. Mycol.">
        <title>101 Dothideomycetes genomes: a test case for predicting lifestyles and emergence of pathogens.</title>
        <authorList>
            <person name="Haridas S."/>
            <person name="Albert R."/>
            <person name="Binder M."/>
            <person name="Bloem J."/>
            <person name="Labutti K."/>
            <person name="Salamov A."/>
            <person name="Andreopoulos B."/>
            <person name="Baker S."/>
            <person name="Barry K."/>
            <person name="Bills G."/>
            <person name="Bluhm B."/>
            <person name="Cannon C."/>
            <person name="Castanera R."/>
            <person name="Culley D."/>
            <person name="Daum C."/>
            <person name="Ezra D."/>
            <person name="Gonzalez J."/>
            <person name="Henrissat B."/>
            <person name="Kuo A."/>
            <person name="Liang C."/>
            <person name="Lipzen A."/>
            <person name="Lutzoni F."/>
            <person name="Magnuson J."/>
            <person name="Mondo S."/>
            <person name="Nolan M."/>
            <person name="Ohm R."/>
            <person name="Pangilinan J."/>
            <person name="Park H.-J."/>
            <person name="Ramirez L."/>
            <person name="Alfaro M."/>
            <person name="Sun H."/>
            <person name="Tritt A."/>
            <person name="Yoshinaga Y."/>
            <person name="Zwiers L.-H."/>
            <person name="Turgeon B."/>
            <person name="Goodwin S."/>
            <person name="Spatafora J."/>
            <person name="Crous P."/>
            <person name="Grigoriev I."/>
        </authorList>
    </citation>
    <scope>NUCLEOTIDE SEQUENCE</scope>
    <source>
        <strain evidence="3">CBS 107.79</strain>
    </source>
</reference>
<sequence>MAHHPAAIKPRRSVNPHSTPVTNITEREKMGATLTERDYIGIAFSVIVVIIVAFICYRVLAVAHSESRIVIARKELEGEAQSSGRVEMRDLERGEGSETTGADGVAEESWIKR</sequence>
<feature type="region of interest" description="Disordered" evidence="1">
    <location>
        <begin position="1"/>
        <end position="28"/>
    </location>
</feature>
<proteinExistence type="predicted"/>
<evidence type="ECO:0000313" key="3">
    <source>
        <dbReference type="EMBL" id="KAF1969738.1"/>
    </source>
</evidence>
<name>A0A6A5UYL9_9PLEO</name>
<keyword evidence="4" id="KW-1185">Reference proteome</keyword>
<accession>A0A6A5UYL9</accession>
<evidence type="ECO:0000256" key="2">
    <source>
        <dbReference type="SAM" id="Phobius"/>
    </source>
</evidence>
<organism evidence="3 4">
    <name type="scientific">Bimuria novae-zelandiae CBS 107.79</name>
    <dbReference type="NCBI Taxonomy" id="1447943"/>
    <lineage>
        <taxon>Eukaryota</taxon>
        <taxon>Fungi</taxon>
        <taxon>Dikarya</taxon>
        <taxon>Ascomycota</taxon>
        <taxon>Pezizomycotina</taxon>
        <taxon>Dothideomycetes</taxon>
        <taxon>Pleosporomycetidae</taxon>
        <taxon>Pleosporales</taxon>
        <taxon>Massarineae</taxon>
        <taxon>Didymosphaeriaceae</taxon>
        <taxon>Bimuria</taxon>
    </lineage>
</organism>
<feature type="region of interest" description="Disordered" evidence="1">
    <location>
        <begin position="78"/>
        <end position="113"/>
    </location>
</feature>
<keyword evidence="2" id="KW-1133">Transmembrane helix</keyword>
<feature type="compositionally biased region" description="Polar residues" evidence="1">
    <location>
        <begin position="15"/>
        <end position="24"/>
    </location>
</feature>
<evidence type="ECO:0000256" key="1">
    <source>
        <dbReference type="SAM" id="MobiDB-lite"/>
    </source>
</evidence>
<protein>
    <submittedName>
        <fullName evidence="3">Uncharacterized protein</fullName>
    </submittedName>
</protein>
<keyword evidence="2" id="KW-0812">Transmembrane</keyword>
<evidence type="ECO:0000313" key="4">
    <source>
        <dbReference type="Proteomes" id="UP000800036"/>
    </source>
</evidence>